<reference evidence="1" key="1">
    <citation type="journal article" date="2021" name="Genome Biol. Evol.">
        <title>A High-Quality Reference Genome for a Parasitic Bivalve with Doubly Uniparental Inheritance (Bivalvia: Unionida).</title>
        <authorList>
            <person name="Smith C.H."/>
        </authorList>
    </citation>
    <scope>NUCLEOTIDE SEQUENCE</scope>
    <source>
        <strain evidence="1">CHS0354</strain>
    </source>
</reference>
<gene>
    <name evidence="1" type="ORF">CHS0354_028645</name>
</gene>
<organism evidence="1 2">
    <name type="scientific">Potamilus streckersoni</name>
    <dbReference type="NCBI Taxonomy" id="2493646"/>
    <lineage>
        <taxon>Eukaryota</taxon>
        <taxon>Metazoa</taxon>
        <taxon>Spiralia</taxon>
        <taxon>Lophotrochozoa</taxon>
        <taxon>Mollusca</taxon>
        <taxon>Bivalvia</taxon>
        <taxon>Autobranchia</taxon>
        <taxon>Heteroconchia</taxon>
        <taxon>Palaeoheterodonta</taxon>
        <taxon>Unionida</taxon>
        <taxon>Unionoidea</taxon>
        <taxon>Unionidae</taxon>
        <taxon>Ambleminae</taxon>
        <taxon>Lampsilini</taxon>
        <taxon>Potamilus</taxon>
    </lineage>
</organism>
<accession>A0AAE0SWD6</accession>
<evidence type="ECO:0000313" key="1">
    <source>
        <dbReference type="EMBL" id="KAK3599289.1"/>
    </source>
</evidence>
<name>A0AAE0SWD6_9BIVA</name>
<dbReference type="EMBL" id="JAEAOA010001716">
    <property type="protein sequence ID" value="KAK3599289.1"/>
    <property type="molecule type" value="Genomic_DNA"/>
</dbReference>
<reference evidence="1" key="3">
    <citation type="submission" date="2023-05" db="EMBL/GenBank/DDBJ databases">
        <authorList>
            <person name="Smith C.H."/>
        </authorList>
    </citation>
    <scope>NUCLEOTIDE SEQUENCE</scope>
    <source>
        <strain evidence="1">CHS0354</strain>
        <tissue evidence="1">Mantle</tissue>
    </source>
</reference>
<sequence>MVNIYGRSSSVSDRKRKDAINLSKYATKDELYALFQDKYGVLKTSNIKWIDMICRDLGATRNNTPVFTDRGRIRDSNVSIATIRNEIIKSVSDRLRSTGDTMTDASSIATAS</sequence>
<evidence type="ECO:0000313" key="2">
    <source>
        <dbReference type="Proteomes" id="UP001195483"/>
    </source>
</evidence>
<comment type="caution">
    <text evidence="1">The sequence shown here is derived from an EMBL/GenBank/DDBJ whole genome shotgun (WGS) entry which is preliminary data.</text>
</comment>
<reference evidence="1" key="2">
    <citation type="journal article" date="2021" name="Genome Biol. Evol.">
        <title>Developing a high-quality reference genome for a parasitic bivalve with doubly uniparental inheritance (Bivalvia: Unionida).</title>
        <authorList>
            <person name="Smith C.H."/>
        </authorList>
    </citation>
    <scope>NUCLEOTIDE SEQUENCE</scope>
    <source>
        <strain evidence="1">CHS0354</strain>
        <tissue evidence="1">Mantle</tissue>
    </source>
</reference>
<proteinExistence type="predicted"/>
<keyword evidence="2" id="KW-1185">Reference proteome</keyword>
<dbReference type="Proteomes" id="UP001195483">
    <property type="component" value="Unassembled WGS sequence"/>
</dbReference>
<dbReference type="AlphaFoldDB" id="A0AAE0SWD6"/>
<protein>
    <submittedName>
        <fullName evidence="1">Uncharacterized protein</fullName>
    </submittedName>
</protein>